<evidence type="ECO:0000313" key="7">
    <source>
        <dbReference type="Ensembl" id="ENSCABP00000017219.1"/>
    </source>
</evidence>
<dbReference type="GO" id="GO:0071035">
    <property type="term" value="P:nuclear polyadenylation-dependent rRNA catabolic process"/>
    <property type="evidence" value="ECO:0007669"/>
    <property type="project" value="TreeGrafter"/>
</dbReference>
<dbReference type="AlphaFoldDB" id="A0A8C0H1X4"/>
<evidence type="ECO:0000256" key="5">
    <source>
        <dbReference type="ARBA" id="ARBA00022833"/>
    </source>
</evidence>
<dbReference type="GO" id="GO:0031499">
    <property type="term" value="C:TRAMP complex"/>
    <property type="evidence" value="ECO:0007669"/>
    <property type="project" value="TreeGrafter"/>
</dbReference>
<dbReference type="Ensembl" id="ENSCABT00000018866.1">
    <property type="protein sequence ID" value="ENSCABP00000017219.1"/>
    <property type="gene ID" value="ENSCABG00000012773.1"/>
</dbReference>
<dbReference type="PANTHER" id="PTHR46543:SF1">
    <property type="entry name" value="ZINC FINGER CCHC DOMAIN-CONTAINING PROTEIN 7"/>
    <property type="match status" value="1"/>
</dbReference>
<evidence type="ECO:0000256" key="2">
    <source>
        <dbReference type="ARBA" id="ARBA00022723"/>
    </source>
</evidence>
<evidence type="ECO:0000256" key="6">
    <source>
        <dbReference type="ARBA" id="ARBA00023242"/>
    </source>
</evidence>
<keyword evidence="8" id="KW-1185">Reference proteome</keyword>
<dbReference type="GO" id="GO:0071037">
    <property type="term" value="P:nuclear polyadenylation-dependent snRNA catabolic process"/>
    <property type="evidence" value="ECO:0007669"/>
    <property type="project" value="TreeGrafter"/>
</dbReference>
<dbReference type="GO" id="GO:0071039">
    <property type="term" value="P:nuclear polyadenylation-dependent CUT catabolic process"/>
    <property type="evidence" value="ECO:0007669"/>
    <property type="project" value="TreeGrafter"/>
</dbReference>
<proteinExistence type="predicted"/>
<protein>
    <recommendedName>
        <fullName evidence="9">Zinc finger CCHC domain-containing protein 7</fullName>
    </recommendedName>
</protein>
<dbReference type="GO" id="GO:0003723">
    <property type="term" value="F:RNA binding"/>
    <property type="evidence" value="ECO:0007669"/>
    <property type="project" value="TreeGrafter"/>
</dbReference>
<accession>A0A8C0H1X4</accession>
<evidence type="ECO:0000256" key="4">
    <source>
        <dbReference type="ARBA" id="ARBA00022771"/>
    </source>
</evidence>
<dbReference type="Proteomes" id="UP000694404">
    <property type="component" value="Unplaced"/>
</dbReference>
<evidence type="ECO:0000256" key="1">
    <source>
        <dbReference type="ARBA" id="ARBA00004123"/>
    </source>
</evidence>
<name>A0A8C0H1X4_CHEAB</name>
<reference evidence="7" key="2">
    <citation type="submission" date="2025-09" db="UniProtKB">
        <authorList>
            <consortium name="Ensembl"/>
        </authorList>
    </citation>
    <scope>IDENTIFICATION</scope>
</reference>
<dbReference type="GO" id="GO:0071036">
    <property type="term" value="P:nuclear polyadenylation-dependent snoRNA catabolic process"/>
    <property type="evidence" value="ECO:0007669"/>
    <property type="project" value="TreeGrafter"/>
</dbReference>
<keyword evidence="5" id="KW-0862">Zinc</keyword>
<evidence type="ECO:0000256" key="3">
    <source>
        <dbReference type="ARBA" id="ARBA00022737"/>
    </source>
</evidence>
<keyword evidence="3" id="KW-0677">Repeat</keyword>
<keyword evidence="4" id="KW-0863">Zinc-finger</keyword>
<dbReference type="GO" id="GO:0008270">
    <property type="term" value="F:zinc ion binding"/>
    <property type="evidence" value="ECO:0007669"/>
    <property type="project" value="UniProtKB-KW"/>
</dbReference>
<dbReference type="InterPro" id="IPR051644">
    <property type="entry name" value="TRAMP_AT-DNA-binding"/>
</dbReference>
<organism evidence="7 8">
    <name type="scientific">Chelonoidis abingdonii</name>
    <name type="common">Abingdon island giant tortoise</name>
    <name type="synonym">Testudo abingdonii</name>
    <dbReference type="NCBI Taxonomy" id="106734"/>
    <lineage>
        <taxon>Eukaryota</taxon>
        <taxon>Metazoa</taxon>
        <taxon>Chordata</taxon>
        <taxon>Craniata</taxon>
        <taxon>Vertebrata</taxon>
        <taxon>Euteleostomi</taxon>
        <taxon>Archelosauria</taxon>
        <taxon>Testudinata</taxon>
        <taxon>Testudines</taxon>
        <taxon>Cryptodira</taxon>
        <taxon>Durocryptodira</taxon>
        <taxon>Testudinoidea</taxon>
        <taxon>Testudinidae</taxon>
        <taxon>Chelonoidis</taxon>
    </lineage>
</organism>
<comment type="subcellular location">
    <subcellularLocation>
        <location evidence="1">Nucleus</location>
    </subcellularLocation>
</comment>
<reference evidence="7" key="1">
    <citation type="submission" date="2025-08" db="UniProtKB">
        <authorList>
            <consortium name="Ensembl"/>
        </authorList>
    </citation>
    <scope>IDENTIFICATION</scope>
</reference>
<keyword evidence="6" id="KW-0539">Nucleus</keyword>
<sequence>MFVGHGDIETYDDDLYREESSSELSVDSEVEFHLYSQVHYAQSLGEVNGQEENEEIVDSIEKQGQSSVLINKLDQGKNLIFSDNDVVQISDGPDVIILSDTPDEDSVYKSKVKNTATSLTPAKLYKKRASKKSKPTSTGRVRMIQEILVIEDSSNDEEEEESTISESDNVESWMLLGCDTDVRDENIILNLEGCGTAVSEGQYFCVDNTE</sequence>
<keyword evidence="2" id="KW-0479">Metal-binding</keyword>
<evidence type="ECO:0000313" key="8">
    <source>
        <dbReference type="Proteomes" id="UP000694404"/>
    </source>
</evidence>
<dbReference type="GO" id="GO:0071031">
    <property type="term" value="P:nuclear mRNA surveillance of mRNA 3'-end processing"/>
    <property type="evidence" value="ECO:0007669"/>
    <property type="project" value="TreeGrafter"/>
</dbReference>
<dbReference type="GeneTree" id="ENSGT00940000165421"/>
<dbReference type="GO" id="GO:0071038">
    <property type="term" value="P:TRAMP-dependent tRNA surveillance pathway"/>
    <property type="evidence" value="ECO:0007669"/>
    <property type="project" value="TreeGrafter"/>
</dbReference>
<dbReference type="PANTHER" id="PTHR46543">
    <property type="entry name" value="ZINC FINGER CCHC DOMAIN-CONTAINING PROTEIN 7"/>
    <property type="match status" value="1"/>
</dbReference>
<dbReference type="OMA" id="KNIRVQP"/>
<evidence type="ECO:0008006" key="9">
    <source>
        <dbReference type="Google" id="ProtNLM"/>
    </source>
</evidence>